<feature type="region of interest" description="Disordered" evidence="1">
    <location>
        <begin position="352"/>
        <end position="418"/>
    </location>
</feature>
<evidence type="ECO:0000313" key="3">
    <source>
        <dbReference type="Proteomes" id="UP000477849"/>
    </source>
</evidence>
<reference evidence="2 3" key="1">
    <citation type="submission" date="2020-02" db="EMBL/GenBank/DDBJ databases">
        <title>Genome sequence of the type strain CCBAU10050 of Rhizobium daejeonense.</title>
        <authorList>
            <person name="Gao J."/>
            <person name="Sun J."/>
        </authorList>
    </citation>
    <scope>NUCLEOTIDE SEQUENCE [LARGE SCALE GENOMIC DNA]</scope>
    <source>
        <strain evidence="2 3">CCBAU10050</strain>
    </source>
</reference>
<organism evidence="2 3">
    <name type="scientific">Rhizobium daejeonense</name>
    <dbReference type="NCBI Taxonomy" id="240521"/>
    <lineage>
        <taxon>Bacteria</taxon>
        <taxon>Pseudomonadati</taxon>
        <taxon>Pseudomonadota</taxon>
        <taxon>Alphaproteobacteria</taxon>
        <taxon>Hyphomicrobiales</taxon>
        <taxon>Rhizobiaceae</taxon>
        <taxon>Rhizobium/Agrobacterium group</taxon>
        <taxon>Rhizobium</taxon>
    </lineage>
</organism>
<dbReference type="Proteomes" id="UP000477849">
    <property type="component" value="Unassembled WGS sequence"/>
</dbReference>
<proteinExistence type="predicted"/>
<dbReference type="AlphaFoldDB" id="A0A6M1RZV7"/>
<evidence type="ECO:0000313" key="2">
    <source>
        <dbReference type="EMBL" id="NGO64589.1"/>
    </source>
</evidence>
<feature type="compositionally biased region" description="Polar residues" evidence="1">
    <location>
        <begin position="378"/>
        <end position="387"/>
    </location>
</feature>
<sequence>MTRSPKGRIFRFTLSVAVITAWPATVWADSSLSPYKMLRSLQFMQDSVVLGDHSAGDMQRFMLETIDNRLRSADAEIFSEPRNADAALVYAMSGGNPATLSYLVARDVEGNFDARVVNVLQKYFDGRGMQVAKTIGDLVPEYRHTALGPYLALIAGNITFPTDARAALGFFDEARLSAPGTIIEEAALRRSIVASMGVSEVKKALSYSRHYARRFVHSPYSNQFADMFVELVVKHYGVVTENDIVDVLEPMDTARRQEIYLRIARAATLRGNQELARLSATEAQRLAGLLDGNGQPVLPSLYESVASVSSSDVVSAIDRLSAVSDETLSERDRALRNAARSIAEQILKPPVADEPVKVDEPRAGATGQALLAPRPQTPVGTNDEQQSVSAPTVPEPAPVAANTDAQPKAADAAIGEGGPVLDFVKQSRGRLGEIDALLEEEGNIR</sequence>
<comment type="caution">
    <text evidence="2">The sequence shown here is derived from an EMBL/GenBank/DDBJ whole genome shotgun (WGS) entry which is preliminary data.</text>
</comment>
<dbReference type="RefSeq" id="WP_163903407.1">
    <property type="nucleotide sequence ID" value="NZ_CP048427.1"/>
</dbReference>
<gene>
    <name evidence="2" type="ORF">G6N76_13025</name>
</gene>
<evidence type="ECO:0000256" key="1">
    <source>
        <dbReference type="SAM" id="MobiDB-lite"/>
    </source>
</evidence>
<dbReference type="NCBIfam" id="NF009442">
    <property type="entry name" value="PRK12798.1-4"/>
    <property type="match status" value="1"/>
</dbReference>
<accession>A0A6M1RZV7</accession>
<name>A0A6M1RZV7_9HYPH</name>
<dbReference type="EMBL" id="JAAKZH010000004">
    <property type="protein sequence ID" value="NGO64589.1"/>
    <property type="molecule type" value="Genomic_DNA"/>
</dbReference>
<keyword evidence="3" id="KW-1185">Reference proteome</keyword>
<protein>
    <submittedName>
        <fullName evidence="2">Chemotaxis protein</fullName>
    </submittedName>
</protein>